<feature type="transmembrane region" description="Helical" evidence="6">
    <location>
        <begin position="16"/>
        <end position="38"/>
    </location>
</feature>
<keyword evidence="3 6" id="KW-0812">Transmembrane</keyword>
<reference evidence="9 10" key="1">
    <citation type="submission" date="2016-11" db="EMBL/GenBank/DDBJ databases">
        <authorList>
            <person name="Jaros S."/>
            <person name="Januszkiewicz K."/>
            <person name="Wedrychowicz H."/>
        </authorList>
    </citation>
    <scope>NUCLEOTIDE SEQUENCE [LARGE SCALE GENOMIC DNA]</scope>
    <source>
        <strain evidence="9 10">DSM 24787</strain>
    </source>
</reference>
<evidence type="ECO:0000256" key="4">
    <source>
        <dbReference type="ARBA" id="ARBA00022989"/>
    </source>
</evidence>
<gene>
    <name evidence="9" type="ORF">SAMN04488055_5434</name>
</gene>
<keyword evidence="2" id="KW-1003">Cell membrane</keyword>
<keyword evidence="10" id="KW-1185">Reference proteome</keyword>
<name>A0A1N6KAF9_9BACT</name>
<dbReference type="Pfam" id="PF12696">
    <property type="entry name" value="TraG-D_C"/>
    <property type="match status" value="1"/>
</dbReference>
<feature type="domain" description="YWFCY" evidence="8">
    <location>
        <begin position="5"/>
        <end position="149"/>
    </location>
</feature>
<evidence type="ECO:0000256" key="5">
    <source>
        <dbReference type="ARBA" id="ARBA00023136"/>
    </source>
</evidence>
<dbReference type="Pfam" id="PF14293">
    <property type="entry name" value="YWFCY"/>
    <property type="match status" value="1"/>
</dbReference>
<dbReference type="AlphaFoldDB" id="A0A1N6KAF9"/>
<sequence>METGENIQELRKILDFIRFGSILLLLIHFYSVCFPVVYELGWSLELLNRVIFNLSNNFPILSGFFKPKLAILLLLCISLLGVKGRKDEKLTIQAIVTYLGIGMLFYLSSTWLLQITAPPTIIACLYVSLTSTGYVLILTGGTKVSRFIKNRLDKDVFNDWAEQFPQEERLLSDEYSVNLPTEYKFRDKIRKGWINIQTFRACIVSGTPGSGKSFWVVRNYIQQLVEKQFCFFLYDFKFPDLTLILYNHALKHAHKYPVRPQFFVINFDDLSRTHRCNVLYPETMLELTDASESSQTLMLALNRDWIKKISDFFVQSCILFVTAIFWFLKKYDGGRYCTLPHAIELAQMEYDELFPVLSMEREIEVLINPFISAYLRGANEQLEGQIASAKISLARLVSPSIYYVLTGSDFTLNVNNPESPKIVSVGNNPAKQSTYGAVISLYVERMHKLINKKNQQPCALIYDEYPTLTASVDLISTARSNRIAVLVGLQDMSQMVRDYGKEQAEVIMNICGNIISGQVLGDSAKALSERIGRINQLKESFSISANDTSISKSTQLESAIPVSRISNLSSGEFVGAVADTPQQPIKNKVFHARIINDIEAIKKEEAAYKQLPIIRNIDEHTVMENFYQVKRDARYIIDTEMNKIRNSPTMKHLIKKSKNNPPPQSNISL</sequence>
<evidence type="ECO:0000256" key="6">
    <source>
        <dbReference type="SAM" id="Phobius"/>
    </source>
</evidence>
<dbReference type="Gene3D" id="3.40.50.300">
    <property type="entry name" value="P-loop containing nucleotide triphosphate hydrolases"/>
    <property type="match status" value="1"/>
</dbReference>
<dbReference type="InterPro" id="IPR032689">
    <property type="entry name" value="TraG-D_C"/>
</dbReference>
<evidence type="ECO:0000259" key="7">
    <source>
        <dbReference type="Pfam" id="PF12696"/>
    </source>
</evidence>
<feature type="domain" description="TraD/TraG TraM recognition site" evidence="7">
    <location>
        <begin position="457"/>
        <end position="568"/>
    </location>
</feature>
<dbReference type="GO" id="GO:0005886">
    <property type="term" value="C:plasma membrane"/>
    <property type="evidence" value="ECO:0007669"/>
    <property type="project" value="UniProtKB-SubCell"/>
</dbReference>
<comment type="subcellular location">
    <subcellularLocation>
        <location evidence="1">Cell membrane</location>
        <topology evidence="1">Multi-pass membrane protein</topology>
    </subcellularLocation>
</comment>
<dbReference type="PANTHER" id="PTHR37937:SF1">
    <property type="entry name" value="CONJUGATIVE TRANSFER: DNA TRANSPORT"/>
    <property type="match status" value="1"/>
</dbReference>
<feature type="transmembrane region" description="Helical" evidence="6">
    <location>
        <begin position="312"/>
        <end position="328"/>
    </location>
</feature>
<dbReference type="CDD" id="cd01127">
    <property type="entry name" value="TrwB_TraG_TraD_VirD4"/>
    <property type="match status" value="1"/>
</dbReference>
<evidence type="ECO:0000313" key="9">
    <source>
        <dbReference type="EMBL" id="SIO53542.1"/>
    </source>
</evidence>
<feature type="transmembrane region" description="Helical" evidence="6">
    <location>
        <begin position="94"/>
        <end position="114"/>
    </location>
</feature>
<dbReference type="InterPro" id="IPR051539">
    <property type="entry name" value="T4SS-coupling_protein"/>
</dbReference>
<dbReference type="InterPro" id="IPR025988">
    <property type="entry name" value="YWFCY_dom"/>
</dbReference>
<dbReference type="InterPro" id="IPR027417">
    <property type="entry name" value="P-loop_NTPase"/>
</dbReference>
<evidence type="ECO:0000256" key="2">
    <source>
        <dbReference type="ARBA" id="ARBA00022475"/>
    </source>
</evidence>
<organism evidence="9 10">
    <name type="scientific">Chitinophaga niabensis</name>
    <dbReference type="NCBI Taxonomy" id="536979"/>
    <lineage>
        <taxon>Bacteria</taxon>
        <taxon>Pseudomonadati</taxon>
        <taxon>Bacteroidota</taxon>
        <taxon>Chitinophagia</taxon>
        <taxon>Chitinophagales</taxon>
        <taxon>Chitinophagaceae</taxon>
        <taxon>Chitinophaga</taxon>
    </lineage>
</organism>
<accession>A0A1N6KAF9</accession>
<keyword evidence="4 6" id="KW-1133">Transmembrane helix</keyword>
<feature type="transmembrane region" description="Helical" evidence="6">
    <location>
        <begin position="58"/>
        <end position="82"/>
    </location>
</feature>
<dbReference type="SUPFAM" id="SSF52540">
    <property type="entry name" value="P-loop containing nucleoside triphosphate hydrolases"/>
    <property type="match status" value="1"/>
</dbReference>
<feature type="transmembrane region" description="Helical" evidence="6">
    <location>
        <begin position="120"/>
        <end position="141"/>
    </location>
</feature>
<keyword evidence="5 6" id="KW-0472">Membrane</keyword>
<evidence type="ECO:0000313" key="10">
    <source>
        <dbReference type="Proteomes" id="UP000185003"/>
    </source>
</evidence>
<proteinExistence type="predicted"/>
<evidence type="ECO:0000256" key="1">
    <source>
        <dbReference type="ARBA" id="ARBA00004651"/>
    </source>
</evidence>
<evidence type="ECO:0000259" key="8">
    <source>
        <dbReference type="Pfam" id="PF14293"/>
    </source>
</evidence>
<dbReference type="PANTHER" id="PTHR37937">
    <property type="entry name" value="CONJUGATIVE TRANSFER: DNA TRANSPORT"/>
    <property type="match status" value="1"/>
</dbReference>
<dbReference type="RefSeq" id="WP_074242661.1">
    <property type="nucleotide sequence ID" value="NZ_FSRA01000002.1"/>
</dbReference>
<dbReference type="EMBL" id="FSRA01000002">
    <property type="protein sequence ID" value="SIO53542.1"/>
    <property type="molecule type" value="Genomic_DNA"/>
</dbReference>
<dbReference type="OrthoDB" id="102453at2"/>
<evidence type="ECO:0000256" key="3">
    <source>
        <dbReference type="ARBA" id="ARBA00022692"/>
    </source>
</evidence>
<dbReference type="Proteomes" id="UP000185003">
    <property type="component" value="Unassembled WGS sequence"/>
</dbReference>
<dbReference type="STRING" id="536979.SAMN04488055_5434"/>
<dbReference type="NCBIfam" id="NF041326">
    <property type="entry name" value="Bacteroid_MobC"/>
    <property type="match status" value="1"/>
</dbReference>
<protein>
    <submittedName>
        <fullName evidence="9">TraM recognition site of TraD and TraG</fullName>
    </submittedName>
</protein>